<keyword evidence="4" id="KW-0645">Protease</keyword>
<keyword evidence="7 11" id="KW-0862">Zinc</keyword>
<keyword evidence="14" id="KW-1185">Reference proteome</keyword>
<keyword evidence="6 11" id="KW-0378">Hydrolase</keyword>
<dbReference type="InterPro" id="IPR001478">
    <property type="entry name" value="PDZ"/>
</dbReference>
<feature type="transmembrane region" description="Helical" evidence="11">
    <location>
        <begin position="91"/>
        <end position="112"/>
    </location>
</feature>
<name>A0ABS1BSU8_9NEIS</name>
<evidence type="ECO:0000259" key="12">
    <source>
        <dbReference type="PROSITE" id="PS50106"/>
    </source>
</evidence>
<dbReference type="InterPro" id="IPR041489">
    <property type="entry name" value="PDZ_6"/>
</dbReference>
<gene>
    <name evidence="13" type="primary">rseP</name>
    <name evidence="13" type="ORF">JDW22_07180</name>
</gene>
<dbReference type="InterPro" id="IPR036034">
    <property type="entry name" value="PDZ_sf"/>
</dbReference>
<evidence type="ECO:0000313" key="14">
    <source>
        <dbReference type="Proteomes" id="UP000614058"/>
    </source>
</evidence>
<evidence type="ECO:0000256" key="1">
    <source>
        <dbReference type="ARBA" id="ARBA00001947"/>
    </source>
</evidence>
<dbReference type="NCBIfam" id="TIGR00054">
    <property type="entry name" value="RIP metalloprotease RseP"/>
    <property type="match status" value="1"/>
</dbReference>
<dbReference type="Pfam" id="PF02163">
    <property type="entry name" value="Peptidase_M50"/>
    <property type="match status" value="1"/>
</dbReference>
<dbReference type="InterPro" id="IPR004387">
    <property type="entry name" value="Pept_M50_Zn"/>
</dbReference>
<proteinExistence type="inferred from homology"/>
<dbReference type="PROSITE" id="PS50106">
    <property type="entry name" value="PDZ"/>
    <property type="match status" value="1"/>
</dbReference>
<evidence type="ECO:0000256" key="10">
    <source>
        <dbReference type="ARBA" id="ARBA00023136"/>
    </source>
</evidence>
<dbReference type="EMBL" id="JAEHNZ010000002">
    <property type="protein sequence ID" value="MBK0396361.1"/>
    <property type="molecule type" value="Genomic_DNA"/>
</dbReference>
<evidence type="ECO:0000256" key="9">
    <source>
        <dbReference type="ARBA" id="ARBA00023049"/>
    </source>
</evidence>
<comment type="caution">
    <text evidence="13">The sequence shown here is derived from an EMBL/GenBank/DDBJ whole genome shotgun (WGS) entry which is preliminary data.</text>
</comment>
<evidence type="ECO:0000256" key="7">
    <source>
        <dbReference type="ARBA" id="ARBA00022833"/>
    </source>
</evidence>
<dbReference type="CDD" id="cd23081">
    <property type="entry name" value="cpPDZ_EcRseP-like"/>
    <property type="match status" value="1"/>
</dbReference>
<comment type="cofactor">
    <cofactor evidence="1 11">
        <name>Zn(2+)</name>
        <dbReference type="ChEBI" id="CHEBI:29105"/>
    </cofactor>
</comment>
<protein>
    <recommendedName>
        <fullName evidence="11">Zinc metalloprotease</fullName>
        <ecNumber evidence="11">3.4.24.-</ecNumber>
    </recommendedName>
</protein>
<keyword evidence="9 11" id="KW-0482">Metalloprotease</keyword>
<dbReference type="Proteomes" id="UP000614058">
    <property type="component" value="Unassembled WGS sequence"/>
</dbReference>
<dbReference type="PANTHER" id="PTHR42837">
    <property type="entry name" value="REGULATOR OF SIGMA-E PROTEASE RSEP"/>
    <property type="match status" value="1"/>
</dbReference>
<comment type="similarity">
    <text evidence="3 11">Belongs to the peptidase M50B family.</text>
</comment>
<comment type="subcellular location">
    <subcellularLocation>
        <location evidence="2">Membrane</location>
        <topology evidence="2">Multi-pass membrane protein</topology>
    </subcellularLocation>
</comment>
<organism evidence="13 14">
    <name type="scientific">Kingella bonacorsii</name>
    <dbReference type="NCBI Taxonomy" id="2796361"/>
    <lineage>
        <taxon>Bacteria</taxon>
        <taxon>Pseudomonadati</taxon>
        <taxon>Pseudomonadota</taxon>
        <taxon>Betaproteobacteria</taxon>
        <taxon>Neisseriales</taxon>
        <taxon>Neisseriaceae</taxon>
        <taxon>Kingella</taxon>
    </lineage>
</organism>
<evidence type="ECO:0000256" key="4">
    <source>
        <dbReference type="ARBA" id="ARBA00022670"/>
    </source>
</evidence>
<keyword evidence="11" id="KW-0479">Metal-binding</keyword>
<evidence type="ECO:0000256" key="8">
    <source>
        <dbReference type="ARBA" id="ARBA00022989"/>
    </source>
</evidence>
<dbReference type="EC" id="3.4.24.-" evidence="11"/>
<dbReference type="PANTHER" id="PTHR42837:SF2">
    <property type="entry name" value="MEMBRANE METALLOPROTEASE ARASP2, CHLOROPLASTIC-RELATED"/>
    <property type="match status" value="1"/>
</dbReference>
<reference evidence="13 14" key="1">
    <citation type="journal article" date="2021" name="Pathogens">
        <title>Isolation and Characterization of Kingella bonacorsii sp. nov., A Novel Kingella Species Detected in a Stable Periodontitis Subject.</title>
        <authorList>
            <person name="Antezack A."/>
            <person name="Boxberger M."/>
            <person name="Rolland C."/>
            <person name="Monnet-Corti V."/>
            <person name="La Scola B."/>
        </authorList>
    </citation>
    <scope>NUCLEOTIDE SEQUENCE [LARGE SCALE GENOMIC DNA]</scope>
    <source>
        <strain evidence="13 14">Marseille-Q4569</strain>
    </source>
</reference>
<evidence type="ECO:0000256" key="2">
    <source>
        <dbReference type="ARBA" id="ARBA00004141"/>
    </source>
</evidence>
<dbReference type="SMART" id="SM00228">
    <property type="entry name" value="PDZ"/>
    <property type="match status" value="2"/>
</dbReference>
<keyword evidence="8 11" id="KW-1133">Transmembrane helix</keyword>
<keyword evidence="5 11" id="KW-0812">Transmembrane</keyword>
<evidence type="ECO:0000256" key="11">
    <source>
        <dbReference type="RuleBase" id="RU362031"/>
    </source>
</evidence>
<dbReference type="SUPFAM" id="SSF50156">
    <property type="entry name" value="PDZ domain-like"/>
    <property type="match status" value="2"/>
</dbReference>
<accession>A0ABS1BSU8</accession>
<evidence type="ECO:0000313" key="13">
    <source>
        <dbReference type="EMBL" id="MBK0396361.1"/>
    </source>
</evidence>
<evidence type="ECO:0000256" key="5">
    <source>
        <dbReference type="ARBA" id="ARBA00022692"/>
    </source>
</evidence>
<feature type="transmembrane region" description="Helical" evidence="11">
    <location>
        <begin position="411"/>
        <end position="429"/>
    </location>
</feature>
<dbReference type="CDD" id="cd06163">
    <property type="entry name" value="S2P-M50_PDZ_RseP-like"/>
    <property type="match status" value="2"/>
</dbReference>
<dbReference type="Pfam" id="PF17820">
    <property type="entry name" value="PDZ_6"/>
    <property type="match status" value="2"/>
</dbReference>
<dbReference type="GO" id="GO:0008237">
    <property type="term" value="F:metallopeptidase activity"/>
    <property type="evidence" value="ECO:0007669"/>
    <property type="project" value="UniProtKB-KW"/>
</dbReference>
<sequence>MLAAFIVAIVLLVSLHELGHLVVARLCGIKVLRFSVGMGKPFYTKRWRNIEWCLAPFPVGGYVKMVDTREGEVAPEDLPVAFDKQHPLKRIAVVLAGPFTNLILAVLLYGLSFGIGGITQIRPYVGTVEPASIAAQAGFQQGDKIISVNGKPVNNFSDAYTEIVLDLETGKINVQVENAQGQPENRIVNAAGTQQANDVAKRKIGLGISPVKVSNSIGEVRPNTPAQRAGLQKDDQIIAINNQAMPTWEAWSKIIRENPSRSLKLQYIRQGKAYSTTITPTAEGKIGVLPQSDAAWDNKVRHHYTPSFAEAMQLSWNKTVNYSGMTLSFFGKLLTGNASLAHISGPITIAEVAGKTAQIGWQPYVEFLALVSISLGVMNLLPIPVLDGGHFVYYTIELLIGRPISKRAQEWGLRFGISAMLAMMILAFFNDITRLIASFG</sequence>
<dbReference type="InterPro" id="IPR008915">
    <property type="entry name" value="Peptidase_M50"/>
</dbReference>
<evidence type="ECO:0000256" key="3">
    <source>
        <dbReference type="ARBA" id="ARBA00007931"/>
    </source>
</evidence>
<evidence type="ECO:0000256" key="6">
    <source>
        <dbReference type="ARBA" id="ARBA00022801"/>
    </source>
</evidence>
<dbReference type="Gene3D" id="2.30.42.10">
    <property type="match status" value="2"/>
</dbReference>
<feature type="domain" description="PDZ" evidence="12">
    <location>
        <begin position="109"/>
        <end position="180"/>
    </location>
</feature>
<keyword evidence="10 11" id="KW-0472">Membrane</keyword>